<dbReference type="RefSeq" id="WP_398283559.1">
    <property type="nucleotide sequence ID" value="NZ_JBITLV010000006.1"/>
</dbReference>
<dbReference type="InterPro" id="IPR007630">
    <property type="entry name" value="RNA_pol_sigma70_r4"/>
</dbReference>
<dbReference type="InterPro" id="IPR001387">
    <property type="entry name" value="Cro/C1-type_HTH"/>
</dbReference>
<dbReference type="NCBIfam" id="TIGR02937">
    <property type="entry name" value="sigma70-ECF"/>
    <property type="match status" value="1"/>
</dbReference>
<comment type="similarity">
    <text evidence="1">Belongs to the sigma-70 factor family.</text>
</comment>
<dbReference type="InterPro" id="IPR013324">
    <property type="entry name" value="RNA_pol_sigma_r3/r4-like"/>
</dbReference>
<dbReference type="Pfam" id="PF04539">
    <property type="entry name" value="Sigma70_r3"/>
    <property type="match status" value="1"/>
</dbReference>
<dbReference type="InterPro" id="IPR007624">
    <property type="entry name" value="RNA_pol_sigma70_r3"/>
</dbReference>
<dbReference type="SUPFAM" id="SSF88946">
    <property type="entry name" value="Sigma2 domain of RNA polymerase sigma factors"/>
    <property type="match status" value="1"/>
</dbReference>
<keyword evidence="5" id="KW-0238">DNA-binding</keyword>
<dbReference type="Gene3D" id="1.10.10.10">
    <property type="entry name" value="Winged helix-like DNA-binding domain superfamily/Winged helix DNA-binding domain"/>
    <property type="match status" value="2"/>
</dbReference>
<keyword evidence="3" id="KW-0805">Transcription regulation</keyword>
<dbReference type="Pfam" id="PF04545">
    <property type="entry name" value="Sigma70_r4"/>
    <property type="match status" value="1"/>
</dbReference>
<dbReference type="InterPro" id="IPR036388">
    <property type="entry name" value="WH-like_DNA-bd_sf"/>
</dbReference>
<reference evidence="8 9" key="1">
    <citation type="submission" date="2024-10" db="EMBL/GenBank/DDBJ databases">
        <title>The Natural Products Discovery Center: Release of the First 8490 Sequenced Strains for Exploring Actinobacteria Biosynthetic Diversity.</title>
        <authorList>
            <person name="Kalkreuter E."/>
            <person name="Kautsar S.A."/>
            <person name="Yang D."/>
            <person name="Bader C.D."/>
            <person name="Teijaro C.N."/>
            <person name="Fluegel L."/>
            <person name="Davis C.M."/>
            <person name="Simpson J.R."/>
            <person name="Lauterbach L."/>
            <person name="Steele A.D."/>
            <person name="Gui C."/>
            <person name="Meng S."/>
            <person name="Li G."/>
            <person name="Viehrig K."/>
            <person name="Ye F."/>
            <person name="Su P."/>
            <person name="Kiefer A.F."/>
            <person name="Nichols A."/>
            <person name="Cepeda A.J."/>
            <person name="Yan W."/>
            <person name="Fan B."/>
            <person name="Jiang Y."/>
            <person name="Adhikari A."/>
            <person name="Zheng C.-J."/>
            <person name="Schuster L."/>
            <person name="Cowan T.M."/>
            <person name="Smanski M.J."/>
            <person name="Chevrette M.G."/>
            <person name="De Carvalho L.P.S."/>
            <person name="Shen B."/>
        </authorList>
    </citation>
    <scope>NUCLEOTIDE SEQUENCE [LARGE SCALE GENOMIC DNA]</scope>
    <source>
        <strain evidence="8 9">NPDC049639</strain>
    </source>
</reference>
<keyword evidence="2" id="KW-0749">Sporulation</keyword>
<dbReference type="PRINTS" id="PR00046">
    <property type="entry name" value="SIGMA70FCT"/>
</dbReference>
<organism evidence="8 9">
    <name type="scientific">Spongisporangium articulatum</name>
    <dbReference type="NCBI Taxonomy" id="3362603"/>
    <lineage>
        <taxon>Bacteria</taxon>
        <taxon>Bacillati</taxon>
        <taxon>Actinomycetota</taxon>
        <taxon>Actinomycetes</taxon>
        <taxon>Kineosporiales</taxon>
        <taxon>Kineosporiaceae</taxon>
        <taxon>Spongisporangium</taxon>
    </lineage>
</organism>
<gene>
    <name evidence="8" type="ORF">ACIB24_18980</name>
</gene>
<evidence type="ECO:0000256" key="3">
    <source>
        <dbReference type="ARBA" id="ARBA00023015"/>
    </source>
</evidence>
<evidence type="ECO:0000256" key="2">
    <source>
        <dbReference type="ARBA" id="ARBA00022969"/>
    </source>
</evidence>
<evidence type="ECO:0000313" key="8">
    <source>
        <dbReference type="EMBL" id="MFI7589153.1"/>
    </source>
</evidence>
<evidence type="ECO:0000256" key="6">
    <source>
        <dbReference type="ARBA" id="ARBA00023163"/>
    </source>
</evidence>
<name>A0ABW8ARX8_9ACTN</name>
<dbReference type="Proteomes" id="UP001612915">
    <property type="component" value="Unassembled WGS sequence"/>
</dbReference>
<dbReference type="PANTHER" id="PTHR30385">
    <property type="entry name" value="SIGMA FACTOR F FLAGELLAR"/>
    <property type="match status" value="1"/>
</dbReference>
<evidence type="ECO:0000259" key="7">
    <source>
        <dbReference type="PROSITE" id="PS50943"/>
    </source>
</evidence>
<keyword evidence="9" id="KW-1185">Reference proteome</keyword>
<sequence length="249" mass="27503">MTARPDHNLAEAERLLRQAAALDGDDQEREELLGRAMTLCLPLAVSMAHRYRRRGEPDEDLEQVAALAVVKAVRRYVPQEHTSLAGFAVPTIHGELKRYFRDATWTLRPPRRLQELRIAAHVVQGELTQALGRPPSDAELARRLGVDETEVREMQVASSGYSPSPLDVEAVDVRGSVPDGAPEIENLLDLDAALPALDALPDRDRRVVAMRFYGGLSQQQIADRVGVSQVQVSRILAAALRTVREAVQV</sequence>
<keyword evidence="4" id="KW-0731">Sigma factor</keyword>
<dbReference type="SUPFAM" id="SSF88659">
    <property type="entry name" value="Sigma3 and sigma4 domains of RNA polymerase sigma factors"/>
    <property type="match status" value="2"/>
</dbReference>
<dbReference type="Gene3D" id="1.20.120.1810">
    <property type="match status" value="1"/>
</dbReference>
<dbReference type="PANTHER" id="PTHR30385:SF4">
    <property type="entry name" value="RNA POLYMERASE SIGMA-E FACTOR"/>
    <property type="match status" value="1"/>
</dbReference>
<proteinExistence type="inferred from homology"/>
<protein>
    <submittedName>
        <fullName evidence="8">Sigma-70 family RNA polymerase sigma factor</fullName>
    </submittedName>
</protein>
<dbReference type="PROSITE" id="PS50943">
    <property type="entry name" value="HTH_CROC1"/>
    <property type="match status" value="1"/>
</dbReference>
<dbReference type="EMBL" id="JBITLV010000006">
    <property type="protein sequence ID" value="MFI7589153.1"/>
    <property type="molecule type" value="Genomic_DNA"/>
</dbReference>
<dbReference type="InterPro" id="IPR014284">
    <property type="entry name" value="RNA_pol_sigma-70_dom"/>
</dbReference>
<dbReference type="Pfam" id="PF04542">
    <property type="entry name" value="Sigma70_r2"/>
    <property type="match status" value="1"/>
</dbReference>
<dbReference type="InterPro" id="IPR007627">
    <property type="entry name" value="RNA_pol_sigma70_r2"/>
</dbReference>
<evidence type="ECO:0000256" key="4">
    <source>
        <dbReference type="ARBA" id="ARBA00023082"/>
    </source>
</evidence>
<evidence type="ECO:0000256" key="5">
    <source>
        <dbReference type="ARBA" id="ARBA00023125"/>
    </source>
</evidence>
<evidence type="ECO:0000256" key="1">
    <source>
        <dbReference type="ARBA" id="ARBA00007788"/>
    </source>
</evidence>
<evidence type="ECO:0000313" key="9">
    <source>
        <dbReference type="Proteomes" id="UP001612915"/>
    </source>
</evidence>
<dbReference type="InterPro" id="IPR000943">
    <property type="entry name" value="RNA_pol_sigma70"/>
</dbReference>
<dbReference type="InterPro" id="IPR013325">
    <property type="entry name" value="RNA_pol_sigma_r2"/>
</dbReference>
<accession>A0ABW8ARX8</accession>
<dbReference type="CDD" id="cd06171">
    <property type="entry name" value="Sigma70_r4"/>
    <property type="match status" value="1"/>
</dbReference>
<comment type="caution">
    <text evidence="8">The sequence shown here is derived from an EMBL/GenBank/DDBJ whole genome shotgun (WGS) entry which is preliminary data.</text>
</comment>
<keyword evidence="6" id="KW-0804">Transcription</keyword>
<feature type="domain" description="HTH cro/C1-type" evidence="7">
    <location>
        <begin position="215"/>
        <end position="235"/>
    </location>
</feature>